<evidence type="ECO:0000256" key="1">
    <source>
        <dbReference type="ARBA" id="ARBA00023125"/>
    </source>
</evidence>
<dbReference type="PROSITE" id="PS50977">
    <property type="entry name" value="HTH_TETR_2"/>
    <property type="match status" value="1"/>
</dbReference>
<dbReference type="InterPro" id="IPR009057">
    <property type="entry name" value="Homeodomain-like_sf"/>
</dbReference>
<dbReference type="InterPro" id="IPR050624">
    <property type="entry name" value="HTH-type_Tx_Regulator"/>
</dbReference>
<evidence type="ECO:0000313" key="4">
    <source>
        <dbReference type="EMBL" id="NBI51953.1"/>
    </source>
</evidence>
<organism evidence="4 5">
    <name type="scientific">Photobacterium alginatilyticum</name>
    <dbReference type="NCBI Taxonomy" id="1775171"/>
    <lineage>
        <taxon>Bacteria</taxon>
        <taxon>Pseudomonadati</taxon>
        <taxon>Pseudomonadota</taxon>
        <taxon>Gammaproteobacteria</taxon>
        <taxon>Vibrionales</taxon>
        <taxon>Vibrionaceae</taxon>
        <taxon>Photobacterium</taxon>
    </lineage>
</organism>
<evidence type="ECO:0000259" key="3">
    <source>
        <dbReference type="PROSITE" id="PS50977"/>
    </source>
</evidence>
<feature type="domain" description="HTH tetR-type" evidence="3">
    <location>
        <begin position="28"/>
        <end position="88"/>
    </location>
</feature>
<evidence type="ECO:0000256" key="2">
    <source>
        <dbReference type="PROSITE-ProRule" id="PRU00335"/>
    </source>
</evidence>
<dbReference type="Proteomes" id="UP000738517">
    <property type="component" value="Unassembled WGS sequence"/>
</dbReference>
<name>A0ABW9YE02_9GAMM</name>
<sequence>MTVSHNEQGMCFYWKIMALSDRKMRQFEQRERDILDVALELFSQPDWESVTIAKIAHAADIGKGTIYKHFSSKDEILFRLTMQFEHGLFNHLTNDYEITDDDLLDYMRSIIQGALQYHRSHKQYRYVVEYVHCAAFKERIDPSWFEVMDSLNKRYEDWFGPILHEAMNRSLITKRSFRDVYIGFYTSLQGSVNMIWAEKDWMTAQPSEHLINITTDFIMAGIVGSPKTQNQ</sequence>
<dbReference type="PRINTS" id="PR00455">
    <property type="entry name" value="HTHTETR"/>
</dbReference>
<protein>
    <submittedName>
        <fullName evidence="4">TetR/AcrR family transcriptional regulator</fullName>
    </submittedName>
</protein>
<comment type="caution">
    <text evidence="4">The sequence shown here is derived from an EMBL/GenBank/DDBJ whole genome shotgun (WGS) entry which is preliminary data.</text>
</comment>
<accession>A0ABW9YE02</accession>
<dbReference type="EMBL" id="RSEJ01000003">
    <property type="protein sequence ID" value="NBI51953.1"/>
    <property type="molecule type" value="Genomic_DNA"/>
</dbReference>
<dbReference type="PANTHER" id="PTHR43479:SF11">
    <property type="entry name" value="ACREF_ENVCD OPERON REPRESSOR-RELATED"/>
    <property type="match status" value="1"/>
</dbReference>
<gene>
    <name evidence="4" type="ORF">EIZ48_05125</name>
</gene>
<dbReference type="PANTHER" id="PTHR43479">
    <property type="entry name" value="ACREF/ENVCD OPERON REPRESSOR-RELATED"/>
    <property type="match status" value="1"/>
</dbReference>
<dbReference type="RefSeq" id="WP_160648997.1">
    <property type="nucleotide sequence ID" value="NZ_RSEJ01000003.1"/>
</dbReference>
<keyword evidence="1 2" id="KW-0238">DNA-binding</keyword>
<proteinExistence type="predicted"/>
<dbReference type="SUPFAM" id="SSF46689">
    <property type="entry name" value="Homeodomain-like"/>
    <property type="match status" value="1"/>
</dbReference>
<evidence type="ECO:0000313" key="5">
    <source>
        <dbReference type="Proteomes" id="UP000738517"/>
    </source>
</evidence>
<dbReference type="InterPro" id="IPR001647">
    <property type="entry name" value="HTH_TetR"/>
</dbReference>
<reference evidence="4 5" key="1">
    <citation type="journal article" date="2017" name="Int. J. Syst. Evol. Microbiol.">
        <title>Photobacterium alginatilyticum sp. nov., a marine bacterium isolated from bottom seawater.</title>
        <authorList>
            <person name="Wang X."/>
            <person name="Wang Y."/>
            <person name="Yang X."/>
            <person name="Sun H."/>
            <person name="Li B."/>
            <person name="Zhang X.H."/>
        </authorList>
    </citation>
    <scope>NUCLEOTIDE SEQUENCE [LARGE SCALE GENOMIC DNA]</scope>
    <source>
        <strain evidence="4 5">P03D4</strain>
    </source>
</reference>
<feature type="DNA-binding region" description="H-T-H motif" evidence="2">
    <location>
        <begin position="51"/>
        <end position="70"/>
    </location>
</feature>
<dbReference type="Pfam" id="PF00440">
    <property type="entry name" value="TetR_N"/>
    <property type="match status" value="1"/>
</dbReference>
<dbReference type="Gene3D" id="1.10.357.10">
    <property type="entry name" value="Tetracycline Repressor, domain 2"/>
    <property type="match status" value="1"/>
</dbReference>
<keyword evidence="5" id="KW-1185">Reference proteome</keyword>